<organism evidence="2 3">
    <name type="scientific">Novipirellula herctigrandis</name>
    <dbReference type="NCBI Taxonomy" id="2527986"/>
    <lineage>
        <taxon>Bacteria</taxon>
        <taxon>Pseudomonadati</taxon>
        <taxon>Planctomycetota</taxon>
        <taxon>Planctomycetia</taxon>
        <taxon>Pirellulales</taxon>
        <taxon>Pirellulaceae</taxon>
        <taxon>Novipirellula</taxon>
    </lineage>
</organism>
<name>A0A5C5YZK9_9BACT</name>
<gene>
    <name evidence="2" type="ORF">CA13_19080</name>
</gene>
<evidence type="ECO:0000256" key="1">
    <source>
        <dbReference type="SAM" id="Phobius"/>
    </source>
</evidence>
<feature type="transmembrane region" description="Helical" evidence="1">
    <location>
        <begin position="131"/>
        <end position="148"/>
    </location>
</feature>
<feature type="transmembrane region" description="Helical" evidence="1">
    <location>
        <begin position="106"/>
        <end position="125"/>
    </location>
</feature>
<keyword evidence="1" id="KW-1133">Transmembrane helix</keyword>
<keyword evidence="1" id="KW-0812">Transmembrane</keyword>
<evidence type="ECO:0000313" key="3">
    <source>
        <dbReference type="Proteomes" id="UP000315010"/>
    </source>
</evidence>
<proteinExistence type="predicted"/>
<accession>A0A5C5YZK9</accession>
<dbReference type="AlphaFoldDB" id="A0A5C5YZK9"/>
<dbReference type="Proteomes" id="UP000315010">
    <property type="component" value="Unassembled WGS sequence"/>
</dbReference>
<evidence type="ECO:0000313" key="2">
    <source>
        <dbReference type="EMBL" id="TWT80489.1"/>
    </source>
</evidence>
<reference evidence="2 3" key="1">
    <citation type="submission" date="2019-02" db="EMBL/GenBank/DDBJ databases">
        <title>Deep-cultivation of Planctomycetes and their phenomic and genomic characterization uncovers novel biology.</title>
        <authorList>
            <person name="Wiegand S."/>
            <person name="Jogler M."/>
            <person name="Boedeker C."/>
            <person name="Pinto D."/>
            <person name="Vollmers J."/>
            <person name="Rivas-Marin E."/>
            <person name="Kohn T."/>
            <person name="Peeters S.H."/>
            <person name="Heuer A."/>
            <person name="Rast P."/>
            <person name="Oberbeckmann S."/>
            <person name="Bunk B."/>
            <person name="Jeske O."/>
            <person name="Meyerdierks A."/>
            <person name="Storesund J.E."/>
            <person name="Kallscheuer N."/>
            <person name="Luecker S."/>
            <person name="Lage O.M."/>
            <person name="Pohl T."/>
            <person name="Merkel B.J."/>
            <person name="Hornburger P."/>
            <person name="Mueller R.-W."/>
            <person name="Bruemmer F."/>
            <person name="Labrenz M."/>
            <person name="Spormann A.M."/>
            <person name="Op Den Camp H."/>
            <person name="Overmann J."/>
            <person name="Amann R."/>
            <person name="Jetten M.S.M."/>
            <person name="Mascher T."/>
            <person name="Medema M.H."/>
            <person name="Devos D.P."/>
            <person name="Kaster A.-K."/>
            <person name="Ovreas L."/>
            <person name="Rohde M."/>
            <person name="Galperin M.Y."/>
            <person name="Jogler C."/>
        </authorList>
    </citation>
    <scope>NUCLEOTIDE SEQUENCE [LARGE SCALE GENOMIC DNA]</scope>
    <source>
        <strain evidence="2 3">CA13</strain>
    </source>
</reference>
<keyword evidence="3" id="KW-1185">Reference proteome</keyword>
<protein>
    <submittedName>
        <fullName evidence="2">Uncharacterized protein</fullName>
    </submittedName>
</protein>
<keyword evidence="1" id="KW-0472">Membrane</keyword>
<comment type="caution">
    <text evidence="2">The sequence shown here is derived from an EMBL/GenBank/DDBJ whole genome shotgun (WGS) entry which is preliminary data.</text>
</comment>
<dbReference type="EMBL" id="SJPJ01000001">
    <property type="protein sequence ID" value="TWT80489.1"/>
    <property type="molecule type" value="Genomic_DNA"/>
</dbReference>
<feature type="transmembrane region" description="Helical" evidence="1">
    <location>
        <begin position="73"/>
        <end position="94"/>
    </location>
</feature>
<sequence>MLCEGQLRKKPRKEKVLDKLRLHFEKLSFEKKPKTRESNVVPNRIELSFFLLSQATPLGQPPTESRSWTNVEVWLAIALLAFGITLFVFQHLHLKSSKAEWTSEATIRFFGFPLVIIAALFLIVAGYSDQQVAPVFGLLGAIAGYLFGKTSSGS</sequence>